<evidence type="ECO:0000256" key="7">
    <source>
        <dbReference type="ARBA" id="ARBA00093797"/>
    </source>
</evidence>
<evidence type="ECO:0000256" key="4">
    <source>
        <dbReference type="ARBA" id="ARBA00023186"/>
    </source>
</evidence>
<dbReference type="AlphaFoldDB" id="A0A562J684"/>
<protein>
    <recommendedName>
        <fullName evidence="7">Flagellar protein FliT</fullName>
    </recommendedName>
</protein>
<comment type="similarity">
    <text evidence="6">Belongs to the bacillales FliT family.</text>
</comment>
<evidence type="ECO:0000256" key="3">
    <source>
        <dbReference type="ARBA" id="ARBA00022795"/>
    </source>
</evidence>
<comment type="function">
    <text evidence="5">May act as an export chaperone for the filament capping protein FliD.</text>
</comment>
<keyword evidence="3" id="KW-1005">Bacterial flagellum biogenesis</keyword>
<proteinExistence type="inferred from homology"/>
<comment type="subcellular location">
    <subcellularLocation>
        <location evidence="1">Cytoplasm</location>
        <location evidence="1">Cytosol</location>
    </subcellularLocation>
</comment>
<evidence type="ECO:0000313" key="8">
    <source>
        <dbReference type="EMBL" id="TWH78708.1"/>
    </source>
</evidence>
<evidence type="ECO:0000313" key="9">
    <source>
        <dbReference type="Proteomes" id="UP000315343"/>
    </source>
</evidence>
<sequence>MENLFKSKLEAVERLNSFTREIAELSLKTDYDNVNSMVEKRNEYIVAVREIDEKIIKMNSINDTDEIKNIKKLINQSVQEIIEMDKQIRKNLSDEIKLVKAKLNEPASSLGQLNIKA</sequence>
<organism evidence="8 9">
    <name type="scientific">Sedimentibacter saalensis</name>
    <dbReference type="NCBI Taxonomy" id="130788"/>
    <lineage>
        <taxon>Bacteria</taxon>
        <taxon>Bacillati</taxon>
        <taxon>Bacillota</taxon>
        <taxon>Tissierellia</taxon>
        <taxon>Sedimentibacter</taxon>
    </lineage>
</organism>
<keyword evidence="9" id="KW-1185">Reference proteome</keyword>
<accession>A0A562J684</accession>
<evidence type="ECO:0000256" key="6">
    <source>
        <dbReference type="ARBA" id="ARBA00093785"/>
    </source>
</evidence>
<reference evidence="8 9" key="1">
    <citation type="submission" date="2019-07" db="EMBL/GenBank/DDBJ databases">
        <title>Genomic Encyclopedia of Type Strains, Phase I: the one thousand microbial genomes (KMG-I) project.</title>
        <authorList>
            <person name="Kyrpides N."/>
        </authorList>
    </citation>
    <scope>NUCLEOTIDE SEQUENCE [LARGE SCALE GENOMIC DNA]</scope>
    <source>
        <strain evidence="8 9">DSM 13558</strain>
    </source>
</reference>
<gene>
    <name evidence="8" type="ORF">LY60_02736</name>
</gene>
<evidence type="ECO:0000256" key="2">
    <source>
        <dbReference type="ARBA" id="ARBA00022490"/>
    </source>
</evidence>
<dbReference type="EMBL" id="VLKH01000008">
    <property type="protein sequence ID" value="TWH78708.1"/>
    <property type="molecule type" value="Genomic_DNA"/>
</dbReference>
<dbReference type="Proteomes" id="UP000315343">
    <property type="component" value="Unassembled WGS sequence"/>
</dbReference>
<name>A0A562J684_9FIRM</name>
<dbReference type="InterPro" id="IPR008622">
    <property type="entry name" value="FliT"/>
</dbReference>
<comment type="caution">
    <text evidence="8">The sequence shown here is derived from an EMBL/GenBank/DDBJ whole genome shotgun (WGS) entry which is preliminary data.</text>
</comment>
<evidence type="ECO:0000256" key="1">
    <source>
        <dbReference type="ARBA" id="ARBA00004514"/>
    </source>
</evidence>
<dbReference type="RefSeq" id="WP_145084722.1">
    <property type="nucleotide sequence ID" value="NZ_DAMBUX010000002.1"/>
</dbReference>
<dbReference type="Pfam" id="PF05400">
    <property type="entry name" value="FliT"/>
    <property type="match status" value="1"/>
</dbReference>
<keyword evidence="4" id="KW-0143">Chaperone</keyword>
<keyword evidence="2" id="KW-0963">Cytoplasm</keyword>
<evidence type="ECO:0000256" key="5">
    <source>
        <dbReference type="ARBA" id="ARBA00093765"/>
    </source>
</evidence>